<evidence type="ECO:0000313" key="9">
    <source>
        <dbReference type="Proteomes" id="UP000706039"/>
    </source>
</evidence>
<evidence type="ECO:0000256" key="4">
    <source>
        <dbReference type="ARBA" id="ARBA00023004"/>
    </source>
</evidence>
<evidence type="ECO:0000259" key="7">
    <source>
        <dbReference type="PROSITE" id="PS51085"/>
    </source>
</evidence>
<organism evidence="8 9">
    <name type="scientific">Sphingomonas colocasiae</name>
    <dbReference type="NCBI Taxonomy" id="1848973"/>
    <lineage>
        <taxon>Bacteria</taxon>
        <taxon>Pseudomonadati</taxon>
        <taxon>Pseudomonadota</taxon>
        <taxon>Alphaproteobacteria</taxon>
        <taxon>Sphingomonadales</taxon>
        <taxon>Sphingomonadaceae</taxon>
        <taxon>Sphingomonas</taxon>
    </lineage>
</organism>
<comment type="cofactor">
    <cofactor evidence="6">
        <name>[2Fe-2S] cluster</name>
        <dbReference type="ChEBI" id="CHEBI:190135"/>
    </cofactor>
</comment>
<evidence type="ECO:0000256" key="1">
    <source>
        <dbReference type="ARBA" id="ARBA00010914"/>
    </source>
</evidence>
<accession>A0ABS7PST3</accession>
<dbReference type="InterPro" id="IPR012675">
    <property type="entry name" value="Beta-grasp_dom_sf"/>
</dbReference>
<keyword evidence="5" id="KW-0411">Iron-sulfur</keyword>
<name>A0ABS7PST3_9SPHN</name>
<comment type="caution">
    <text evidence="8">The sequence shown here is derived from an EMBL/GenBank/DDBJ whole genome shotgun (WGS) entry which is preliminary data.</text>
</comment>
<evidence type="ECO:0000313" key="8">
    <source>
        <dbReference type="EMBL" id="MBY8824331.1"/>
    </source>
</evidence>
<evidence type="ECO:0000256" key="3">
    <source>
        <dbReference type="ARBA" id="ARBA00022723"/>
    </source>
</evidence>
<proteinExistence type="inferred from homology"/>
<protein>
    <submittedName>
        <fullName evidence="8">2Fe-2S iron-sulfur cluster binding domain-containing protein</fullName>
    </submittedName>
</protein>
<dbReference type="PROSITE" id="PS00814">
    <property type="entry name" value="ADX"/>
    <property type="match status" value="1"/>
</dbReference>
<evidence type="ECO:0000256" key="5">
    <source>
        <dbReference type="ARBA" id="ARBA00023014"/>
    </source>
</evidence>
<dbReference type="InterPro" id="IPR018298">
    <property type="entry name" value="Adrenodoxin_Fe-S_BS"/>
</dbReference>
<dbReference type="Pfam" id="PF00111">
    <property type="entry name" value="Fer2"/>
    <property type="match status" value="1"/>
</dbReference>
<dbReference type="Proteomes" id="UP000706039">
    <property type="component" value="Unassembled WGS sequence"/>
</dbReference>
<dbReference type="PROSITE" id="PS51085">
    <property type="entry name" value="2FE2S_FER_2"/>
    <property type="match status" value="1"/>
</dbReference>
<dbReference type="Gene3D" id="3.10.20.30">
    <property type="match status" value="1"/>
</dbReference>
<keyword evidence="2" id="KW-0001">2Fe-2S</keyword>
<dbReference type="PRINTS" id="PR00355">
    <property type="entry name" value="ADRENODOXIN"/>
</dbReference>
<dbReference type="CDD" id="cd00207">
    <property type="entry name" value="fer2"/>
    <property type="match status" value="1"/>
</dbReference>
<dbReference type="InterPro" id="IPR036010">
    <property type="entry name" value="2Fe-2S_ferredoxin-like_sf"/>
</dbReference>
<keyword evidence="9" id="KW-1185">Reference proteome</keyword>
<dbReference type="InterPro" id="IPR001055">
    <property type="entry name" value="Adrenodoxin-like"/>
</dbReference>
<dbReference type="PANTHER" id="PTHR23426">
    <property type="entry name" value="FERREDOXIN/ADRENODOXIN"/>
    <property type="match status" value="1"/>
</dbReference>
<feature type="domain" description="2Fe-2S ferredoxin-type" evidence="7">
    <location>
        <begin position="2"/>
        <end position="105"/>
    </location>
</feature>
<evidence type="ECO:0000256" key="6">
    <source>
        <dbReference type="ARBA" id="ARBA00034078"/>
    </source>
</evidence>
<reference evidence="8 9" key="1">
    <citation type="submission" date="2021-08" db="EMBL/GenBank/DDBJ databases">
        <authorList>
            <person name="Tuo L."/>
        </authorList>
    </citation>
    <scope>NUCLEOTIDE SEQUENCE [LARGE SCALE GENOMIC DNA]</scope>
    <source>
        <strain evidence="8 9">JCM 31229</strain>
    </source>
</reference>
<evidence type="ECO:0000256" key="2">
    <source>
        <dbReference type="ARBA" id="ARBA00022714"/>
    </source>
</evidence>
<gene>
    <name evidence="8" type="ORF">K7G82_18650</name>
</gene>
<dbReference type="InterPro" id="IPR001041">
    <property type="entry name" value="2Fe-2S_ferredoxin-type"/>
</dbReference>
<keyword evidence="4" id="KW-0408">Iron</keyword>
<dbReference type="PANTHER" id="PTHR23426:SF65">
    <property type="entry name" value="FERREDOXIN-2, MITOCHONDRIAL"/>
    <property type="match status" value="1"/>
</dbReference>
<comment type="similarity">
    <text evidence="1">Belongs to the adrenodoxin/putidaredoxin family.</text>
</comment>
<keyword evidence="3" id="KW-0479">Metal-binding</keyword>
<dbReference type="SUPFAM" id="SSF54292">
    <property type="entry name" value="2Fe-2S ferredoxin-like"/>
    <property type="match status" value="1"/>
</dbReference>
<dbReference type="EMBL" id="JAINVV010000008">
    <property type="protein sequence ID" value="MBY8824331.1"/>
    <property type="molecule type" value="Genomic_DNA"/>
</dbReference>
<sequence>MAKVNFVGPGGGSQSIEIDDGISVMEGAVMGGIDGIDADCGGQLSCATCHVHVDSAWLSRLAPVGGDEDDLLDYAVGRDERSRLSCQIIMTPELDGLVLHVPETQH</sequence>